<evidence type="ECO:0000313" key="1">
    <source>
        <dbReference type="EMBL" id="AGP40365.1"/>
    </source>
</evidence>
<dbReference type="EMBL" id="CP003969">
    <property type="protein sequence ID" value="AGP40365.1"/>
    <property type="molecule type" value="Genomic_DNA"/>
</dbReference>
<dbReference type="KEGG" id="scu:SCE1572_41215"/>
<organism evidence="1 2">
    <name type="scientific">Sorangium cellulosum So0157-2</name>
    <dbReference type="NCBI Taxonomy" id="1254432"/>
    <lineage>
        <taxon>Bacteria</taxon>
        <taxon>Pseudomonadati</taxon>
        <taxon>Myxococcota</taxon>
        <taxon>Polyangia</taxon>
        <taxon>Polyangiales</taxon>
        <taxon>Polyangiaceae</taxon>
        <taxon>Sorangium</taxon>
    </lineage>
</organism>
<dbReference type="Proteomes" id="UP000014803">
    <property type="component" value="Chromosome"/>
</dbReference>
<dbReference type="HOGENOM" id="CLU_3405513_0_0_7"/>
<gene>
    <name evidence="1" type="ORF">SCE1572_41215</name>
</gene>
<dbReference type="STRING" id="1254432.SCE1572_41215"/>
<accession>S4Y7Y2</accession>
<evidence type="ECO:0000313" key="2">
    <source>
        <dbReference type="Proteomes" id="UP000014803"/>
    </source>
</evidence>
<proteinExistence type="predicted"/>
<sequence>MRRAPVAVNMVFEKSENAHSRALVEELNQL</sequence>
<name>S4Y7Y2_SORCE</name>
<reference evidence="1 2" key="1">
    <citation type="journal article" date="2013" name="Sci. Rep.">
        <title>Extraordinary expansion of a Sorangium cellulosum genome from an alkaline milieu.</title>
        <authorList>
            <person name="Han K."/>
            <person name="Li Z.F."/>
            <person name="Peng R."/>
            <person name="Zhu L.P."/>
            <person name="Zhou T."/>
            <person name="Wang L.G."/>
            <person name="Li S.G."/>
            <person name="Zhang X.B."/>
            <person name="Hu W."/>
            <person name="Wu Z.H."/>
            <person name="Qin N."/>
            <person name="Li Y.Z."/>
        </authorList>
    </citation>
    <scope>NUCLEOTIDE SEQUENCE [LARGE SCALE GENOMIC DNA]</scope>
    <source>
        <strain evidence="1 2">So0157-2</strain>
    </source>
</reference>
<protein>
    <submittedName>
        <fullName evidence="1">Uncharacterized protein</fullName>
    </submittedName>
</protein>
<dbReference type="AlphaFoldDB" id="S4Y7Y2"/>